<dbReference type="PANTHER" id="PTHR33619">
    <property type="entry name" value="POLYSACCHARIDE EXPORT PROTEIN GFCE-RELATED"/>
    <property type="match status" value="1"/>
</dbReference>
<dbReference type="AlphaFoldDB" id="A0A494W1H7"/>
<accession>A0A494W1H7</accession>
<dbReference type="Pfam" id="PF10531">
    <property type="entry name" value="SLBB"/>
    <property type="match status" value="1"/>
</dbReference>
<dbReference type="EMBL" id="CP032869">
    <property type="protein sequence ID" value="AYL97132.1"/>
    <property type="molecule type" value="Genomic_DNA"/>
</dbReference>
<evidence type="ECO:0000313" key="6">
    <source>
        <dbReference type="Proteomes" id="UP000270046"/>
    </source>
</evidence>
<name>A0A494W1H7_9SPHI</name>
<evidence type="ECO:0000256" key="1">
    <source>
        <dbReference type="ARBA" id="ARBA00022729"/>
    </source>
</evidence>
<dbReference type="PROSITE" id="PS51257">
    <property type="entry name" value="PROKAR_LIPOPROTEIN"/>
    <property type="match status" value="1"/>
</dbReference>
<gene>
    <name evidence="5" type="ORF">HYN43_018250</name>
</gene>
<dbReference type="RefSeq" id="WP_119410716.1">
    <property type="nucleotide sequence ID" value="NZ_CP032869.1"/>
</dbReference>
<dbReference type="InterPro" id="IPR049712">
    <property type="entry name" value="Poly_export"/>
</dbReference>
<dbReference type="InterPro" id="IPR019554">
    <property type="entry name" value="Soluble_ligand-bd"/>
</dbReference>
<evidence type="ECO:0000259" key="3">
    <source>
        <dbReference type="Pfam" id="PF02563"/>
    </source>
</evidence>
<dbReference type="GO" id="GO:0015159">
    <property type="term" value="F:polysaccharide transmembrane transporter activity"/>
    <property type="evidence" value="ECO:0007669"/>
    <property type="project" value="InterPro"/>
</dbReference>
<feature type="signal peptide" evidence="2">
    <location>
        <begin position="1"/>
        <end position="22"/>
    </location>
</feature>
<evidence type="ECO:0000259" key="4">
    <source>
        <dbReference type="Pfam" id="PF10531"/>
    </source>
</evidence>
<dbReference type="OrthoDB" id="662756at2"/>
<keyword evidence="1 2" id="KW-0732">Signal</keyword>
<dbReference type="PANTHER" id="PTHR33619:SF3">
    <property type="entry name" value="POLYSACCHARIDE EXPORT PROTEIN GFCE-RELATED"/>
    <property type="match status" value="1"/>
</dbReference>
<feature type="domain" description="Soluble ligand binding" evidence="4">
    <location>
        <begin position="154"/>
        <end position="206"/>
    </location>
</feature>
<feature type="chain" id="PRO_5019733815" evidence="2">
    <location>
        <begin position="23"/>
        <end position="270"/>
    </location>
</feature>
<reference evidence="5 6" key="1">
    <citation type="submission" date="2018-10" db="EMBL/GenBank/DDBJ databases">
        <title>Genome sequencing of Mucilaginibacter sp. HYN0043.</title>
        <authorList>
            <person name="Kim M."/>
            <person name="Yi H."/>
        </authorList>
    </citation>
    <scope>NUCLEOTIDE SEQUENCE [LARGE SCALE GENOMIC DNA]</scope>
    <source>
        <strain evidence="5 6">HYN0043</strain>
    </source>
</reference>
<dbReference type="InterPro" id="IPR003715">
    <property type="entry name" value="Poly_export_N"/>
</dbReference>
<evidence type="ECO:0000256" key="2">
    <source>
        <dbReference type="SAM" id="SignalP"/>
    </source>
</evidence>
<sequence>MRKHFVLACLILLALSSLFSCKTTKNIKYFQDLPDSGAVVTLKQAEYSEPRIQIDDILTIIVQTLDPASTEAIYRGNIIGPSGGVSSNQQANATQATPAIAGYLVDKKGEVELPFIGKVKVDGLTTSEAKEKIRAATEVFFKQPSVIVRYANFKVTVAGEVSKPATIIVPNEKVTILDALTMAGDLTIYGKRENILLLRDNLDGTKTAYRINLNKSSIINQPYYYLHQNDYIYVEPTKGKAAANDLSQTRTIAIISSTLSLLIVIASRVL</sequence>
<dbReference type="Gene3D" id="3.10.560.10">
    <property type="entry name" value="Outer membrane lipoprotein wza domain like"/>
    <property type="match status" value="2"/>
</dbReference>
<dbReference type="Gene3D" id="3.30.1950.10">
    <property type="entry name" value="wza like domain"/>
    <property type="match status" value="1"/>
</dbReference>
<protein>
    <submittedName>
        <fullName evidence="5">Uncharacterized protein</fullName>
    </submittedName>
</protein>
<keyword evidence="6" id="KW-1185">Reference proteome</keyword>
<evidence type="ECO:0000313" key="5">
    <source>
        <dbReference type="EMBL" id="AYL97132.1"/>
    </source>
</evidence>
<dbReference type="KEGG" id="muh:HYN43_018250"/>
<feature type="domain" description="Polysaccharide export protein N-terminal" evidence="3">
    <location>
        <begin position="47"/>
        <end position="149"/>
    </location>
</feature>
<dbReference type="Proteomes" id="UP000270046">
    <property type="component" value="Chromosome"/>
</dbReference>
<dbReference type="Pfam" id="PF02563">
    <property type="entry name" value="Poly_export"/>
    <property type="match status" value="1"/>
</dbReference>
<proteinExistence type="predicted"/>
<organism evidence="5 6">
    <name type="scientific">Mucilaginibacter celer</name>
    <dbReference type="NCBI Taxonomy" id="2305508"/>
    <lineage>
        <taxon>Bacteria</taxon>
        <taxon>Pseudomonadati</taxon>
        <taxon>Bacteroidota</taxon>
        <taxon>Sphingobacteriia</taxon>
        <taxon>Sphingobacteriales</taxon>
        <taxon>Sphingobacteriaceae</taxon>
        <taxon>Mucilaginibacter</taxon>
    </lineage>
</organism>